<dbReference type="InterPro" id="IPR008405">
    <property type="entry name" value="ApoL"/>
</dbReference>
<evidence type="ECO:0008006" key="4">
    <source>
        <dbReference type="Google" id="ProtNLM"/>
    </source>
</evidence>
<comment type="similarity">
    <text evidence="1">Belongs to the apolipoprotein L family.</text>
</comment>
<dbReference type="Proteomes" id="UP000001646">
    <property type="component" value="Chromosome 5"/>
</dbReference>
<dbReference type="GO" id="GO:0042157">
    <property type="term" value="P:lipoprotein metabolic process"/>
    <property type="evidence" value="ECO:0007669"/>
    <property type="project" value="InterPro"/>
</dbReference>
<protein>
    <recommendedName>
        <fullName evidence="4">Apolipoprotein L3</fullName>
    </recommendedName>
</protein>
<dbReference type="GeneTree" id="ENSGT01030000234599"/>
<sequence length="231" mass="24255">MDGIHLSIQCLREIADSIDKTHKYCTIATIAANSGSATAGILSILGLTLTGGSLMLSAAGMGLGTMAGITGVPTAVSKHVINSKELERAERLITKCQKSLKKLYIPIELISKLNALKIVQANPALKALAKQAAATGSTSRKTISDVRKVFSGTPLAMTKGARILGAASLGLFLLLDAYSIGQDAKHLKEGAKAETAAEIREKYPAVNEESTAFLKKSECNSEFLHSVGCLN</sequence>
<dbReference type="PANTHER" id="PTHR14096">
    <property type="entry name" value="APOLIPOPROTEIN L"/>
    <property type="match status" value="1"/>
</dbReference>
<name>A0A803SPR3_ANOCA</name>
<organism evidence="2 3">
    <name type="scientific">Anolis carolinensis</name>
    <name type="common">Green anole</name>
    <name type="synonym">American chameleon</name>
    <dbReference type="NCBI Taxonomy" id="28377"/>
    <lineage>
        <taxon>Eukaryota</taxon>
        <taxon>Metazoa</taxon>
        <taxon>Chordata</taxon>
        <taxon>Craniata</taxon>
        <taxon>Vertebrata</taxon>
        <taxon>Euteleostomi</taxon>
        <taxon>Lepidosauria</taxon>
        <taxon>Squamata</taxon>
        <taxon>Bifurcata</taxon>
        <taxon>Unidentata</taxon>
        <taxon>Episquamata</taxon>
        <taxon>Toxicofera</taxon>
        <taxon>Iguania</taxon>
        <taxon>Dactyloidae</taxon>
        <taxon>Anolis</taxon>
    </lineage>
</organism>
<dbReference type="GO" id="GO:0008289">
    <property type="term" value="F:lipid binding"/>
    <property type="evidence" value="ECO:0000318"/>
    <property type="project" value="GO_Central"/>
</dbReference>
<dbReference type="GO" id="GO:0006869">
    <property type="term" value="P:lipid transport"/>
    <property type="evidence" value="ECO:0007669"/>
    <property type="project" value="InterPro"/>
</dbReference>
<evidence type="ECO:0000256" key="1">
    <source>
        <dbReference type="ARBA" id="ARBA00010090"/>
    </source>
</evidence>
<evidence type="ECO:0000313" key="3">
    <source>
        <dbReference type="Proteomes" id="UP000001646"/>
    </source>
</evidence>
<dbReference type="GO" id="GO:0005576">
    <property type="term" value="C:extracellular region"/>
    <property type="evidence" value="ECO:0007669"/>
    <property type="project" value="InterPro"/>
</dbReference>
<keyword evidence="3" id="KW-1185">Reference proteome</keyword>
<proteinExistence type="inferred from homology"/>
<dbReference type="AlphaFoldDB" id="A0A803SPR3"/>
<dbReference type="PANTHER" id="PTHR14096:SF27">
    <property type="entry name" value="APOLIPOPROTEIN L2"/>
    <property type="match status" value="1"/>
</dbReference>
<dbReference type="Pfam" id="PF05461">
    <property type="entry name" value="ApoL"/>
    <property type="match status" value="1"/>
</dbReference>
<accession>A0A803SPR3</accession>
<reference evidence="2" key="3">
    <citation type="submission" date="2025-09" db="UniProtKB">
        <authorList>
            <consortium name="Ensembl"/>
        </authorList>
    </citation>
    <scope>IDENTIFICATION</scope>
</reference>
<evidence type="ECO:0000313" key="2">
    <source>
        <dbReference type="Ensembl" id="ENSACAP00000024953.1"/>
    </source>
</evidence>
<reference evidence="2" key="2">
    <citation type="submission" date="2025-08" db="UniProtKB">
        <authorList>
            <consortium name="Ensembl"/>
        </authorList>
    </citation>
    <scope>IDENTIFICATION</scope>
</reference>
<dbReference type="InParanoid" id="A0A803SPR3"/>
<dbReference type="Ensembl" id="ENSACAT00000040147.1">
    <property type="protein sequence ID" value="ENSACAP00000024953.1"/>
    <property type="gene ID" value="ENSACAG00000040632.1"/>
</dbReference>
<reference evidence="2 3" key="1">
    <citation type="submission" date="2009-12" db="EMBL/GenBank/DDBJ databases">
        <title>The Genome Sequence of Anolis carolinensis (Green Anole Lizard).</title>
        <authorList>
            <consortium name="The Genome Sequencing Platform"/>
            <person name="Di Palma F."/>
            <person name="Alfoldi J."/>
            <person name="Heiman D."/>
            <person name="Young S."/>
            <person name="Grabherr M."/>
            <person name="Johnson J."/>
            <person name="Lander E.S."/>
            <person name="Lindblad-Toh K."/>
        </authorList>
    </citation>
    <scope>NUCLEOTIDE SEQUENCE [LARGE SCALE GENOMIC DNA]</scope>
    <source>
        <strain evidence="2 3">JBL SC #1</strain>
    </source>
</reference>